<evidence type="ECO:0000256" key="2">
    <source>
        <dbReference type="ARBA" id="ARBA00009142"/>
    </source>
</evidence>
<keyword evidence="7 8" id="KW-0472">Membrane</keyword>
<feature type="transmembrane region" description="Helical" evidence="8">
    <location>
        <begin position="129"/>
        <end position="146"/>
    </location>
</feature>
<dbReference type="PANTHER" id="PTHR30269">
    <property type="entry name" value="TRANSMEMBRANE PROTEIN YFCA"/>
    <property type="match status" value="1"/>
</dbReference>
<evidence type="ECO:0000256" key="1">
    <source>
        <dbReference type="ARBA" id="ARBA00004651"/>
    </source>
</evidence>
<dbReference type="EMBL" id="JACQRX010000177">
    <property type="protein sequence ID" value="MBI4251601.1"/>
    <property type="molecule type" value="Genomic_DNA"/>
</dbReference>
<sequence length="147" mass="15621">LRKGLGAACLLFAGLQARREFGKEIPPPRIGPWMGVGIGLVGGTVSTLFHSGGLILNLYLLSQGLTKVPLVATVIAIWIFMNPVKLGSYWVGGVVDLTMILTGILALPLTIAGTWAGRRVLEWAPQRSYNLSVLGLSALAAARLLME</sequence>
<organism evidence="9 10">
    <name type="scientific">Tectimicrobiota bacterium</name>
    <dbReference type="NCBI Taxonomy" id="2528274"/>
    <lineage>
        <taxon>Bacteria</taxon>
        <taxon>Pseudomonadati</taxon>
        <taxon>Nitrospinota/Tectimicrobiota group</taxon>
        <taxon>Candidatus Tectimicrobiota</taxon>
    </lineage>
</organism>
<evidence type="ECO:0000256" key="4">
    <source>
        <dbReference type="ARBA" id="ARBA00022475"/>
    </source>
</evidence>
<evidence type="ECO:0000313" key="9">
    <source>
        <dbReference type="EMBL" id="MBI4251601.1"/>
    </source>
</evidence>
<dbReference type="InterPro" id="IPR002781">
    <property type="entry name" value="TM_pro_TauE-like"/>
</dbReference>
<protein>
    <recommendedName>
        <fullName evidence="8">Probable membrane transporter protein</fullName>
    </recommendedName>
</protein>
<keyword evidence="5 8" id="KW-0812">Transmembrane</keyword>
<dbReference type="PANTHER" id="PTHR30269:SF37">
    <property type="entry name" value="MEMBRANE TRANSPORTER PROTEIN"/>
    <property type="match status" value="1"/>
</dbReference>
<keyword evidence="6 8" id="KW-1133">Transmembrane helix</keyword>
<feature type="transmembrane region" description="Helical" evidence="8">
    <location>
        <begin position="97"/>
        <end position="117"/>
    </location>
</feature>
<dbReference type="Pfam" id="PF01925">
    <property type="entry name" value="TauE"/>
    <property type="match status" value="1"/>
</dbReference>
<reference evidence="9" key="1">
    <citation type="submission" date="2020-07" db="EMBL/GenBank/DDBJ databases">
        <title>Huge and variable diversity of episymbiotic CPR bacteria and DPANN archaea in groundwater ecosystems.</title>
        <authorList>
            <person name="He C.Y."/>
            <person name="Keren R."/>
            <person name="Whittaker M."/>
            <person name="Farag I.F."/>
            <person name="Doudna J."/>
            <person name="Cate J.H.D."/>
            <person name="Banfield J.F."/>
        </authorList>
    </citation>
    <scope>NUCLEOTIDE SEQUENCE</scope>
    <source>
        <strain evidence="9">NC_groundwater_1370_Ag_S-0.2um_69_93</strain>
    </source>
</reference>
<dbReference type="GO" id="GO:0005886">
    <property type="term" value="C:plasma membrane"/>
    <property type="evidence" value="ECO:0007669"/>
    <property type="project" value="UniProtKB-SubCell"/>
</dbReference>
<evidence type="ECO:0000256" key="6">
    <source>
        <dbReference type="ARBA" id="ARBA00022989"/>
    </source>
</evidence>
<feature type="transmembrane region" description="Helical" evidence="8">
    <location>
        <begin position="33"/>
        <end position="61"/>
    </location>
</feature>
<proteinExistence type="inferred from homology"/>
<comment type="subcellular location">
    <subcellularLocation>
        <location evidence="1 8">Cell membrane</location>
        <topology evidence="1 8">Multi-pass membrane protein</topology>
    </subcellularLocation>
</comment>
<keyword evidence="4 8" id="KW-1003">Cell membrane</keyword>
<gene>
    <name evidence="9" type="ORF">HY618_03995</name>
</gene>
<dbReference type="AlphaFoldDB" id="A0A933E7Z5"/>
<evidence type="ECO:0000256" key="7">
    <source>
        <dbReference type="ARBA" id="ARBA00023136"/>
    </source>
</evidence>
<accession>A0A933E7Z5</accession>
<comment type="similarity">
    <text evidence="2 8">Belongs to the 4-toluene sulfonate uptake permease (TSUP) (TC 2.A.102) family.</text>
</comment>
<evidence type="ECO:0000313" key="10">
    <source>
        <dbReference type="Proteomes" id="UP000752292"/>
    </source>
</evidence>
<dbReference type="Proteomes" id="UP000752292">
    <property type="component" value="Unassembled WGS sequence"/>
</dbReference>
<comment type="caution">
    <text evidence="9">The sequence shown here is derived from an EMBL/GenBank/DDBJ whole genome shotgun (WGS) entry which is preliminary data.</text>
</comment>
<feature type="non-terminal residue" evidence="9">
    <location>
        <position position="1"/>
    </location>
</feature>
<keyword evidence="3" id="KW-0813">Transport</keyword>
<dbReference type="InterPro" id="IPR052017">
    <property type="entry name" value="TSUP"/>
</dbReference>
<feature type="transmembrane region" description="Helical" evidence="8">
    <location>
        <begin position="68"/>
        <end position="91"/>
    </location>
</feature>
<evidence type="ECO:0000256" key="5">
    <source>
        <dbReference type="ARBA" id="ARBA00022692"/>
    </source>
</evidence>
<name>A0A933E7Z5_UNCTE</name>
<evidence type="ECO:0000256" key="3">
    <source>
        <dbReference type="ARBA" id="ARBA00022448"/>
    </source>
</evidence>
<evidence type="ECO:0000256" key="8">
    <source>
        <dbReference type="RuleBase" id="RU363041"/>
    </source>
</evidence>